<dbReference type="PANTHER" id="PTHR36924">
    <property type="entry name" value="ANTITOXIN HIGA-1"/>
    <property type="match status" value="1"/>
</dbReference>
<dbReference type="RefSeq" id="WP_056355050.1">
    <property type="nucleotide sequence ID" value="NZ_FOPM01000012.1"/>
</dbReference>
<dbReference type="OrthoDB" id="9796786at2"/>
<keyword evidence="4" id="KW-1185">Reference proteome</keyword>
<dbReference type="InterPro" id="IPR013430">
    <property type="entry name" value="Toxin_antidote_HigA"/>
</dbReference>
<evidence type="ECO:0000259" key="2">
    <source>
        <dbReference type="PROSITE" id="PS50943"/>
    </source>
</evidence>
<dbReference type="EMBL" id="FOPM01000012">
    <property type="protein sequence ID" value="SFG82045.1"/>
    <property type="molecule type" value="Genomic_DNA"/>
</dbReference>
<dbReference type="InterPro" id="IPR010982">
    <property type="entry name" value="Lambda_DNA-bd_dom_sf"/>
</dbReference>
<dbReference type="Pfam" id="PF01381">
    <property type="entry name" value="HTH_3"/>
    <property type="match status" value="1"/>
</dbReference>
<evidence type="ECO:0000313" key="4">
    <source>
        <dbReference type="Proteomes" id="UP000199229"/>
    </source>
</evidence>
<feature type="domain" description="HTH cro/C1-type" evidence="2">
    <location>
        <begin position="19"/>
        <end position="72"/>
    </location>
</feature>
<evidence type="ECO:0000313" key="3">
    <source>
        <dbReference type="EMBL" id="SFG82045.1"/>
    </source>
</evidence>
<sequence length="364" mass="41079">MTTQEAWTPQWATHPGEHLEEYIQERGWSQAEFARIADMTPKLVSTIINGSNPVTPETALKLEHVLGLKAYIWTGLQANWDLFQARQREQEAAVREAEWLKGFPIRELKACGRLPQTNDPGRIMDGLLGLLGIGGPHAYEAKLGSLAVHHRKARTGTTSPHHMLCWLMLGEEKARRLSLPAYDPGRFKQGCAEIRSLTVEMPETFEPRMLEICHASGVALVFQKPLSKTCVFGSARWLNDDRPMIQMSLRMKSNDHFWWTFFHEAAHISLHRGMNFVDDKNGEDNDVEAEADAWAEEMLVGRERIDAFATTCPRTKQEVVTFADEVGLHPGIVVGMLQHRRVLAFSHLNDLKARLGWADEVAAA</sequence>
<dbReference type="PROSITE" id="PS50943">
    <property type="entry name" value="HTH_CROC1"/>
    <property type="match status" value="1"/>
</dbReference>
<organism evidence="3 4">
    <name type="scientific">Methylobacterium gossipiicola</name>
    <dbReference type="NCBI Taxonomy" id="582675"/>
    <lineage>
        <taxon>Bacteria</taxon>
        <taxon>Pseudomonadati</taxon>
        <taxon>Pseudomonadota</taxon>
        <taxon>Alphaproteobacteria</taxon>
        <taxon>Hyphomicrobiales</taxon>
        <taxon>Methylobacteriaceae</taxon>
        <taxon>Methylobacterium</taxon>
    </lineage>
</organism>
<dbReference type="SUPFAM" id="SSF47413">
    <property type="entry name" value="lambda repressor-like DNA-binding domains"/>
    <property type="match status" value="1"/>
</dbReference>
<evidence type="ECO:0000256" key="1">
    <source>
        <dbReference type="ARBA" id="ARBA00023125"/>
    </source>
</evidence>
<proteinExistence type="predicted"/>
<dbReference type="STRING" id="582675.SAMN05192565_11280"/>
<protein>
    <submittedName>
        <fullName evidence="3">HTH-type transcriptional regulator / antitoxin HigA</fullName>
    </submittedName>
</protein>
<gene>
    <name evidence="3" type="ORF">SAMN05192565_11280</name>
</gene>
<dbReference type="Gene3D" id="1.10.260.40">
    <property type="entry name" value="lambda repressor-like DNA-binding domains"/>
    <property type="match status" value="1"/>
</dbReference>
<dbReference type="CDD" id="cd00093">
    <property type="entry name" value="HTH_XRE"/>
    <property type="match status" value="1"/>
</dbReference>
<dbReference type="NCBIfam" id="TIGR02607">
    <property type="entry name" value="antidote_HigA"/>
    <property type="match status" value="1"/>
</dbReference>
<dbReference type="GO" id="GO:0003677">
    <property type="term" value="F:DNA binding"/>
    <property type="evidence" value="ECO:0007669"/>
    <property type="project" value="UniProtKB-KW"/>
</dbReference>
<name>A0A1I2UXZ8_9HYPH</name>
<keyword evidence="1" id="KW-0238">DNA-binding</keyword>
<dbReference type="Proteomes" id="UP000199229">
    <property type="component" value="Unassembled WGS sequence"/>
</dbReference>
<accession>A0A1I2UXZ8</accession>
<dbReference type="AlphaFoldDB" id="A0A1I2UXZ8"/>
<dbReference type="InterPro" id="IPR001387">
    <property type="entry name" value="Cro/C1-type_HTH"/>
</dbReference>
<dbReference type="PANTHER" id="PTHR36924:SF1">
    <property type="entry name" value="ANTITOXIN HIGA-1"/>
    <property type="match status" value="1"/>
</dbReference>
<reference evidence="4" key="1">
    <citation type="submission" date="2016-10" db="EMBL/GenBank/DDBJ databases">
        <authorList>
            <person name="Varghese N."/>
            <person name="Submissions S."/>
        </authorList>
    </citation>
    <scope>NUCLEOTIDE SEQUENCE [LARGE SCALE GENOMIC DNA]</scope>
    <source>
        <strain evidence="4">Gh-105</strain>
    </source>
</reference>
<dbReference type="SMART" id="SM00530">
    <property type="entry name" value="HTH_XRE"/>
    <property type="match status" value="1"/>
</dbReference>